<dbReference type="OrthoDB" id="9983560at2759"/>
<evidence type="ECO:0000256" key="2">
    <source>
        <dbReference type="ARBA" id="ARBA00005466"/>
    </source>
</evidence>
<dbReference type="STRING" id="1392250.A0A2I2GEZ0"/>
<dbReference type="GO" id="GO:0016491">
    <property type="term" value="F:oxidoreductase activity"/>
    <property type="evidence" value="ECO:0007669"/>
    <property type="project" value="UniProtKB-KW"/>
</dbReference>
<keyword evidence="4" id="KW-0274">FAD</keyword>
<feature type="signal peptide" evidence="6">
    <location>
        <begin position="1"/>
        <end position="16"/>
    </location>
</feature>
<accession>A0A2I2GEZ0</accession>
<feature type="chain" id="PRO_5014114266" evidence="6">
    <location>
        <begin position="17"/>
        <end position="578"/>
    </location>
</feature>
<proteinExistence type="inferred from homology"/>
<dbReference type="PANTHER" id="PTHR42973:SF39">
    <property type="entry name" value="FAD-BINDING PCMH-TYPE DOMAIN-CONTAINING PROTEIN"/>
    <property type="match status" value="1"/>
</dbReference>
<keyword evidence="3" id="KW-0285">Flavoprotein</keyword>
<evidence type="ECO:0000256" key="4">
    <source>
        <dbReference type="ARBA" id="ARBA00022827"/>
    </source>
</evidence>
<evidence type="ECO:0000256" key="3">
    <source>
        <dbReference type="ARBA" id="ARBA00022630"/>
    </source>
</evidence>
<dbReference type="Pfam" id="PF08031">
    <property type="entry name" value="BBE"/>
    <property type="match status" value="1"/>
</dbReference>
<feature type="domain" description="FAD-binding PCMH-type" evidence="7">
    <location>
        <begin position="121"/>
        <end position="298"/>
    </location>
</feature>
<dbReference type="SUPFAM" id="SSF56176">
    <property type="entry name" value="FAD-binding/transporter-associated domain-like"/>
    <property type="match status" value="1"/>
</dbReference>
<dbReference type="Gene3D" id="3.30.465.10">
    <property type="match status" value="2"/>
</dbReference>
<evidence type="ECO:0000256" key="1">
    <source>
        <dbReference type="ARBA" id="ARBA00001974"/>
    </source>
</evidence>
<keyword evidence="9" id="KW-1185">Reference proteome</keyword>
<dbReference type="Proteomes" id="UP000234275">
    <property type="component" value="Unassembled WGS sequence"/>
</dbReference>
<gene>
    <name evidence="8" type="ORF">P170DRAFT_350186</name>
</gene>
<sequence length="578" mass="62383">MLSFLVLTLAASGVTAALDCKCSPSDPCWPASSDWASLNETLSGHLIRTVPPAVVCYRNEPEFDQKACQAVLSNWTASAFHAADPASVDDPATANNSCNPLYSNGTSITGNKHALREGCSLGNYFPYVVNVTELSHVQTALKFAADRNLRVNIKNTGHGSIRRIWTHNLKDIKFHEAFHPHACKLNSTGNGTHMAATLGAGVQDMEMFKALAKHNAIAVGGTNPDVGVVGWATGGGHGLATGKYGMGADNIIEAVVVTPAGKVVTANSCQNEDLLWAIRGGGSGFGVILRVAVKAYPMSMLSLVGLELSAKKGASISEWYRFVAEVHKYFAHLQDAGVHGYYTMDGEKLGVTGSLLIYDTKNETINKLLSPIQRFADSSNVTAPTTFEAATTVPWFDLVKTIPAIESVGTSEKTTASRFIPRRAVYEDSSLFAKTLEDILSPQDPPFGVSNPSVSGTMTGSRVPVDNALNPAWRDSVMHLIVSQNWDQSVPSAVADKVKHNMAHQRGAVLRRLAPETGAYFNEASDNEPDWQRSFFGPHYPKLQAIKQKYDPNGLLYCHQCVGSELWSEKEDGKLCRA</sequence>
<dbReference type="RefSeq" id="XP_024706765.1">
    <property type="nucleotide sequence ID" value="XM_024843784.1"/>
</dbReference>
<comment type="cofactor">
    <cofactor evidence="1">
        <name>FAD</name>
        <dbReference type="ChEBI" id="CHEBI:57692"/>
    </cofactor>
</comment>
<comment type="caution">
    <text evidence="8">The sequence shown here is derived from an EMBL/GenBank/DDBJ whole genome shotgun (WGS) entry which is preliminary data.</text>
</comment>
<dbReference type="InterPro" id="IPR012951">
    <property type="entry name" value="BBE"/>
</dbReference>
<dbReference type="PROSITE" id="PS51387">
    <property type="entry name" value="FAD_PCMH"/>
    <property type="match status" value="1"/>
</dbReference>
<dbReference type="AlphaFoldDB" id="A0A2I2GEZ0"/>
<comment type="similarity">
    <text evidence="2">Belongs to the oxygen-dependent FAD-linked oxidoreductase family.</text>
</comment>
<organism evidence="8 9">
    <name type="scientific">Aspergillus steynii IBT 23096</name>
    <dbReference type="NCBI Taxonomy" id="1392250"/>
    <lineage>
        <taxon>Eukaryota</taxon>
        <taxon>Fungi</taxon>
        <taxon>Dikarya</taxon>
        <taxon>Ascomycota</taxon>
        <taxon>Pezizomycotina</taxon>
        <taxon>Eurotiomycetes</taxon>
        <taxon>Eurotiomycetidae</taxon>
        <taxon>Eurotiales</taxon>
        <taxon>Aspergillaceae</taxon>
        <taxon>Aspergillus</taxon>
        <taxon>Aspergillus subgen. Circumdati</taxon>
    </lineage>
</organism>
<dbReference type="GO" id="GO:0071949">
    <property type="term" value="F:FAD binding"/>
    <property type="evidence" value="ECO:0007669"/>
    <property type="project" value="InterPro"/>
</dbReference>
<dbReference type="Pfam" id="PF01565">
    <property type="entry name" value="FAD_binding_4"/>
    <property type="match status" value="1"/>
</dbReference>
<dbReference type="InterPro" id="IPR050416">
    <property type="entry name" value="FAD-linked_Oxidoreductase"/>
</dbReference>
<evidence type="ECO:0000256" key="6">
    <source>
        <dbReference type="SAM" id="SignalP"/>
    </source>
</evidence>
<evidence type="ECO:0000313" key="9">
    <source>
        <dbReference type="Proteomes" id="UP000234275"/>
    </source>
</evidence>
<dbReference type="InterPro" id="IPR006094">
    <property type="entry name" value="Oxid_FAD_bind_N"/>
</dbReference>
<dbReference type="InterPro" id="IPR016169">
    <property type="entry name" value="FAD-bd_PCMH_sub2"/>
</dbReference>
<dbReference type="VEuPathDB" id="FungiDB:P170DRAFT_350186"/>
<dbReference type="GeneID" id="36551484"/>
<evidence type="ECO:0000259" key="7">
    <source>
        <dbReference type="PROSITE" id="PS51387"/>
    </source>
</evidence>
<protein>
    <submittedName>
        <fullName evidence="8">FAD-binding domain-containing protein</fullName>
    </submittedName>
</protein>
<dbReference type="PANTHER" id="PTHR42973">
    <property type="entry name" value="BINDING OXIDOREDUCTASE, PUTATIVE (AFU_ORTHOLOGUE AFUA_1G17690)-RELATED"/>
    <property type="match status" value="1"/>
</dbReference>
<name>A0A2I2GEZ0_9EURO</name>
<evidence type="ECO:0000313" key="8">
    <source>
        <dbReference type="EMBL" id="PLB51463.1"/>
    </source>
</evidence>
<keyword evidence="6" id="KW-0732">Signal</keyword>
<dbReference type="InterPro" id="IPR016166">
    <property type="entry name" value="FAD-bd_PCMH"/>
</dbReference>
<dbReference type="InterPro" id="IPR036318">
    <property type="entry name" value="FAD-bd_PCMH-like_sf"/>
</dbReference>
<dbReference type="EMBL" id="MSFO01000002">
    <property type="protein sequence ID" value="PLB51463.1"/>
    <property type="molecule type" value="Genomic_DNA"/>
</dbReference>
<evidence type="ECO:0000256" key="5">
    <source>
        <dbReference type="ARBA" id="ARBA00023002"/>
    </source>
</evidence>
<reference evidence="8 9" key="1">
    <citation type="submission" date="2016-12" db="EMBL/GenBank/DDBJ databases">
        <title>The genomes of Aspergillus section Nigri reveals drivers in fungal speciation.</title>
        <authorList>
            <consortium name="DOE Joint Genome Institute"/>
            <person name="Vesth T.C."/>
            <person name="Nybo J."/>
            <person name="Theobald S."/>
            <person name="Brandl J."/>
            <person name="Frisvad J.C."/>
            <person name="Nielsen K.F."/>
            <person name="Lyhne E.K."/>
            <person name="Kogle M.E."/>
            <person name="Kuo A."/>
            <person name="Riley R."/>
            <person name="Clum A."/>
            <person name="Nolan M."/>
            <person name="Lipzen A."/>
            <person name="Salamov A."/>
            <person name="Henrissat B."/>
            <person name="Wiebenga A."/>
            <person name="De Vries R.P."/>
            <person name="Grigoriev I.V."/>
            <person name="Mortensen U.H."/>
            <person name="Andersen M.R."/>
            <person name="Baker S.E."/>
        </authorList>
    </citation>
    <scope>NUCLEOTIDE SEQUENCE [LARGE SCALE GENOMIC DNA]</scope>
    <source>
        <strain evidence="8 9">IBT 23096</strain>
    </source>
</reference>
<keyword evidence="5" id="KW-0560">Oxidoreductase</keyword>